<gene>
    <name evidence="1" type="ORF">LCGC14_1133620</name>
</gene>
<sequence>MFKKNRCGEIEIHVGESPKDDTVESKTTRIPGWVCGDIRKELLTQENEEIVDVLISNAPRKAGRRNLKK</sequence>
<evidence type="ECO:0000313" key="1">
    <source>
        <dbReference type="EMBL" id="KKN00864.1"/>
    </source>
</evidence>
<accession>A0A0F9M5C2</accession>
<reference evidence="1" key="1">
    <citation type="journal article" date="2015" name="Nature">
        <title>Complex archaea that bridge the gap between prokaryotes and eukaryotes.</title>
        <authorList>
            <person name="Spang A."/>
            <person name="Saw J.H."/>
            <person name="Jorgensen S.L."/>
            <person name="Zaremba-Niedzwiedzka K."/>
            <person name="Martijn J."/>
            <person name="Lind A.E."/>
            <person name="van Eijk R."/>
            <person name="Schleper C."/>
            <person name="Guy L."/>
            <person name="Ettema T.J."/>
        </authorList>
    </citation>
    <scope>NUCLEOTIDE SEQUENCE</scope>
</reference>
<organism evidence="1">
    <name type="scientific">marine sediment metagenome</name>
    <dbReference type="NCBI Taxonomy" id="412755"/>
    <lineage>
        <taxon>unclassified sequences</taxon>
        <taxon>metagenomes</taxon>
        <taxon>ecological metagenomes</taxon>
    </lineage>
</organism>
<dbReference type="EMBL" id="LAZR01005326">
    <property type="protein sequence ID" value="KKN00864.1"/>
    <property type="molecule type" value="Genomic_DNA"/>
</dbReference>
<name>A0A0F9M5C2_9ZZZZ</name>
<protein>
    <submittedName>
        <fullName evidence="1">Uncharacterized protein</fullName>
    </submittedName>
</protein>
<comment type="caution">
    <text evidence="1">The sequence shown here is derived from an EMBL/GenBank/DDBJ whole genome shotgun (WGS) entry which is preliminary data.</text>
</comment>
<dbReference type="AlphaFoldDB" id="A0A0F9M5C2"/>
<proteinExistence type="predicted"/>